<organism evidence="2">
    <name type="scientific">Spongospora subterranea</name>
    <dbReference type="NCBI Taxonomy" id="70186"/>
    <lineage>
        <taxon>Eukaryota</taxon>
        <taxon>Sar</taxon>
        <taxon>Rhizaria</taxon>
        <taxon>Endomyxa</taxon>
        <taxon>Phytomyxea</taxon>
        <taxon>Plasmodiophorida</taxon>
        <taxon>Plasmodiophoridae</taxon>
        <taxon>Spongospora</taxon>
    </lineage>
</organism>
<dbReference type="Pfam" id="PF12796">
    <property type="entry name" value="Ank_2"/>
    <property type="match status" value="1"/>
</dbReference>
<feature type="non-terminal residue" evidence="2">
    <location>
        <position position="1"/>
    </location>
</feature>
<accession>A0A0H5RDH4</accession>
<dbReference type="PANTHER" id="PTHR24118:SF99">
    <property type="entry name" value="POTE ANKYRIN DOMAIN FAMILY MEMBER 3C-RELATED"/>
    <property type="match status" value="1"/>
</dbReference>
<feature type="repeat" description="ANK" evidence="1">
    <location>
        <begin position="57"/>
        <end position="89"/>
    </location>
</feature>
<keyword evidence="1" id="KW-0040">ANK repeat</keyword>
<evidence type="ECO:0000256" key="1">
    <source>
        <dbReference type="PROSITE-ProRule" id="PRU00023"/>
    </source>
</evidence>
<dbReference type="SMART" id="SM00248">
    <property type="entry name" value="ANK"/>
    <property type="match status" value="3"/>
</dbReference>
<sequence>HDHCQIARLFSTWPGLDINRPEPNGNRPIHVAVHHQRLPIVHLLISYGADPEARNASGRTPIMQSSLMGNSDLVDLFIGTNCDLDAQDNLKCTALLLAVKTGNINIVKKLVQRGADVDKPDINGMNAWYWANVLGHQSIQDFLPRPVQAFDVWRQYEELSWFKDAITKLRAEPQAKKGKKKKGKKGK</sequence>
<dbReference type="PROSITE" id="PS50297">
    <property type="entry name" value="ANK_REP_REGION"/>
    <property type="match status" value="2"/>
</dbReference>
<reference evidence="2" key="1">
    <citation type="submission" date="2015-04" db="EMBL/GenBank/DDBJ databases">
        <title>The genome sequence of the plant pathogenic Rhizarian Plasmodiophora brassicae reveals insights in its biotrophic life cycle and the origin of chitin synthesis.</title>
        <authorList>
            <person name="Schwelm A."/>
            <person name="Fogelqvist J."/>
            <person name="Knaust A."/>
            <person name="Julke S."/>
            <person name="Lilja T."/>
            <person name="Dhandapani V."/>
            <person name="Bonilla-Rosso G."/>
            <person name="Karlsson M."/>
            <person name="Shevchenko A."/>
            <person name="Choi S.R."/>
            <person name="Kim H.G."/>
            <person name="Park J.Y."/>
            <person name="Lim Y.P."/>
            <person name="Ludwig-Muller J."/>
            <person name="Dixelius C."/>
        </authorList>
    </citation>
    <scope>NUCLEOTIDE SEQUENCE</scope>
    <source>
        <tissue evidence="2">Potato root galls</tissue>
    </source>
</reference>
<dbReference type="AlphaFoldDB" id="A0A0H5RDH4"/>
<feature type="repeat" description="ANK" evidence="1">
    <location>
        <begin position="24"/>
        <end position="56"/>
    </location>
</feature>
<dbReference type="InterPro" id="IPR036770">
    <property type="entry name" value="Ankyrin_rpt-contain_sf"/>
</dbReference>
<dbReference type="Gene3D" id="1.25.40.20">
    <property type="entry name" value="Ankyrin repeat-containing domain"/>
    <property type="match status" value="1"/>
</dbReference>
<dbReference type="InterPro" id="IPR002110">
    <property type="entry name" value="Ankyrin_rpt"/>
</dbReference>
<protein>
    <submittedName>
        <fullName evidence="2">Uncharacterized protein</fullName>
    </submittedName>
</protein>
<evidence type="ECO:0000313" key="2">
    <source>
        <dbReference type="EMBL" id="CRZ12063.1"/>
    </source>
</evidence>
<name>A0A0H5RDH4_9EUKA</name>
<dbReference type="PANTHER" id="PTHR24118">
    <property type="entry name" value="POTE ANKYRIN DOMAIN"/>
    <property type="match status" value="1"/>
</dbReference>
<dbReference type="SUPFAM" id="SSF48403">
    <property type="entry name" value="Ankyrin repeat"/>
    <property type="match status" value="1"/>
</dbReference>
<dbReference type="Pfam" id="PF13857">
    <property type="entry name" value="Ank_5"/>
    <property type="match status" value="1"/>
</dbReference>
<dbReference type="EMBL" id="HACM01011621">
    <property type="protein sequence ID" value="CRZ12063.1"/>
    <property type="molecule type" value="Transcribed_RNA"/>
</dbReference>
<feature type="repeat" description="ANK" evidence="1">
    <location>
        <begin position="93"/>
        <end position="122"/>
    </location>
</feature>
<proteinExistence type="predicted"/>
<dbReference type="PROSITE" id="PS50088">
    <property type="entry name" value="ANK_REPEAT"/>
    <property type="match status" value="3"/>
</dbReference>